<proteinExistence type="inferred from homology"/>
<feature type="signal peptide" evidence="10">
    <location>
        <begin position="1"/>
        <end position="20"/>
    </location>
</feature>
<dbReference type="Gene3D" id="1.20.1600.10">
    <property type="entry name" value="Outer membrane efflux proteins (OEP)"/>
    <property type="match status" value="1"/>
</dbReference>
<sequence>MRRAGFVSVLSIGASAFALAASNPAQADTLQEALTSAYENNPILLAARAGQRATDEEVPIQRAQGLPTVSVAGAYTEFLKQSAVQFAAPDRVVQIGPTLEVPIYSGGAVKNSLKAAKERVSAGQADLRATESSVFSQVVAAYMDVLRNEAIVSLSANQVEVLGVNLRATSDRFEIGDLTRTDVAQSQSRLALAQSDLESARSNLISARETYIRLVGEAPQDLQAPPDLPGIPADVETAVDVALANNPDLIGDKERAVAAGFDSEVAGSGRTPRVSVFAGGNYTDYLGTLGGNLAGVSQSETTSNAGVRLSIPIFQGGLPAARQRQAQARESAALEQVIATERDVIAQVRAAWASWQASLAVIDSSQVAVDAASLSLEGVQAENSIGTRQILDVLNAEQELLNARVQLVTARRNAYVAGFSLLAAMGRAEARDLNLMGEGMLYNPALNYERVRGKIWDWDRDPDPEAEATRTVDVPAPDASYPTDGENTLESGYRVRVPNREEPIR</sequence>
<dbReference type="SUPFAM" id="SSF56954">
    <property type="entry name" value="Outer membrane efflux proteins (OEP)"/>
    <property type="match status" value="1"/>
</dbReference>
<accession>A0ABS7JG02</accession>
<dbReference type="NCBIfam" id="TIGR01844">
    <property type="entry name" value="type_I_sec_TolC"/>
    <property type="match status" value="1"/>
</dbReference>
<evidence type="ECO:0000256" key="9">
    <source>
        <dbReference type="SAM" id="MobiDB-lite"/>
    </source>
</evidence>
<gene>
    <name evidence="11" type="ORF">K3177_02230</name>
</gene>
<evidence type="ECO:0000256" key="6">
    <source>
        <dbReference type="ARBA" id="ARBA00023136"/>
    </source>
</evidence>
<evidence type="ECO:0000313" key="12">
    <source>
        <dbReference type="Proteomes" id="UP000776651"/>
    </source>
</evidence>
<evidence type="ECO:0000256" key="8">
    <source>
        <dbReference type="SAM" id="Coils"/>
    </source>
</evidence>
<keyword evidence="6" id="KW-0472">Membrane</keyword>
<comment type="similarity">
    <text evidence="2">Belongs to the outer membrane factor (OMF) (TC 1.B.17) family.</text>
</comment>
<keyword evidence="7" id="KW-0998">Cell outer membrane</keyword>
<dbReference type="PANTHER" id="PTHR30026">
    <property type="entry name" value="OUTER MEMBRANE PROTEIN TOLC"/>
    <property type="match status" value="1"/>
</dbReference>
<keyword evidence="8" id="KW-0175">Coiled coil</keyword>
<keyword evidence="10" id="KW-0732">Signal</keyword>
<keyword evidence="12" id="KW-1185">Reference proteome</keyword>
<evidence type="ECO:0000256" key="4">
    <source>
        <dbReference type="ARBA" id="ARBA00022452"/>
    </source>
</evidence>
<dbReference type="PANTHER" id="PTHR30026:SF22">
    <property type="entry name" value="OUTER MEMBRANE EFFLUX PROTEIN"/>
    <property type="match status" value="1"/>
</dbReference>
<keyword evidence="5" id="KW-0812">Transmembrane</keyword>
<dbReference type="InterPro" id="IPR003423">
    <property type="entry name" value="OMP_efflux"/>
</dbReference>
<evidence type="ECO:0000256" key="2">
    <source>
        <dbReference type="ARBA" id="ARBA00007613"/>
    </source>
</evidence>
<keyword evidence="3" id="KW-0813">Transport</keyword>
<feature type="region of interest" description="Disordered" evidence="9">
    <location>
        <begin position="462"/>
        <end position="489"/>
    </location>
</feature>
<dbReference type="Pfam" id="PF02321">
    <property type="entry name" value="OEP"/>
    <property type="match status" value="2"/>
</dbReference>
<dbReference type="RefSeq" id="WP_196847259.1">
    <property type="nucleotide sequence ID" value="NZ_JAIGNQ010000001.1"/>
</dbReference>
<feature type="chain" id="PRO_5047213201" evidence="10">
    <location>
        <begin position="21"/>
        <end position="505"/>
    </location>
</feature>
<name>A0ABS7JG02_9SPHN</name>
<dbReference type="Proteomes" id="UP000776651">
    <property type="component" value="Unassembled WGS sequence"/>
</dbReference>
<evidence type="ECO:0000256" key="10">
    <source>
        <dbReference type="SAM" id="SignalP"/>
    </source>
</evidence>
<dbReference type="EMBL" id="JAIGNQ010000001">
    <property type="protein sequence ID" value="MBX7487323.1"/>
    <property type="molecule type" value="Genomic_DNA"/>
</dbReference>
<evidence type="ECO:0000256" key="1">
    <source>
        <dbReference type="ARBA" id="ARBA00004442"/>
    </source>
</evidence>
<keyword evidence="4" id="KW-1134">Transmembrane beta strand</keyword>
<evidence type="ECO:0000256" key="5">
    <source>
        <dbReference type="ARBA" id="ARBA00022692"/>
    </source>
</evidence>
<dbReference type="InterPro" id="IPR051906">
    <property type="entry name" value="TolC-like"/>
</dbReference>
<evidence type="ECO:0000313" key="11">
    <source>
        <dbReference type="EMBL" id="MBX7487323.1"/>
    </source>
</evidence>
<reference evidence="11 12" key="1">
    <citation type="submission" date="2021-08" db="EMBL/GenBank/DDBJ databases">
        <title>Comparative Genomics Analysis of the Genus Qipengyuania Reveals Extensive Genetic Diversity and Metabolic Versatility, Including the Description of Fifteen Novel Species.</title>
        <authorList>
            <person name="Liu Y."/>
        </authorList>
    </citation>
    <scope>NUCLEOTIDE SEQUENCE [LARGE SCALE GENOMIC DNA]</scope>
    <source>
        <strain evidence="11 12">GH25</strain>
    </source>
</reference>
<organism evidence="11 12">
    <name type="scientific">Qipengyuania pacifica</name>
    <dbReference type="NCBI Taxonomy" id="2860199"/>
    <lineage>
        <taxon>Bacteria</taxon>
        <taxon>Pseudomonadati</taxon>
        <taxon>Pseudomonadota</taxon>
        <taxon>Alphaproteobacteria</taxon>
        <taxon>Sphingomonadales</taxon>
        <taxon>Erythrobacteraceae</taxon>
        <taxon>Qipengyuania</taxon>
    </lineage>
</organism>
<comment type="subcellular location">
    <subcellularLocation>
        <location evidence="1">Cell outer membrane</location>
    </subcellularLocation>
</comment>
<comment type="caution">
    <text evidence="11">The sequence shown here is derived from an EMBL/GenBank/DDBJ whole genome shotgun (WGS) entry which is preliminary data.</text>
</comment>
<dbReference type="InterPro" id="IPR010130">
    <property type="entry name" value="T1SS_OMP_TolC"/>
</dbReference>
<feature type="coiled-coil region" evidence="8">
    <location>
        <begin position="183"/>
        <end position="210"/>
    </location>
</feature>
<evidence type="ECO:0000256" key="7">
    <source>
        <dbReference type="ARBA" id="ARBA00023237"/>
    </source>
</evidence>
<evidence type="ECO:0000256" key="3">
    <source>
        <dbReference type="ARBA" id="ARBA00022448"/>
    </source>
</evidence>
<protein>
    <submittedName>
        <fullName evidence="11">TolC family outer membrane protein</fullName>
    </submittedName>
</protein>